<feature type="compositionally biased region" description="Gly residues" evidence="7">
    <location>
        <begin position="62"/>
        <end position="77"/>
    </location>
</feature>
<evidence type="ECO:0000259" key="8">
    <source>
        <dbReference type="PROSITE" id="PS50071"/>
    </source>
</evidence>
<dbReference type="PANTHER" id="PTHR24329">
    <property type="entry name" value="HOMEOBOX PROTEIN ARISTALESS"/>
    <property type="match status" value="1"/>
</dbReference>
<feature type="compositionally biased region" description="Basic residues" evidence="7">
    <location>
        <begin position="132"/>
        <end position="144"/>
    </location>
</feature>
<dbReference type="GO" id="GO:0005634">
    <property type="term" value="C:nucleus"/>
    <property type="evidence" value="ECO:0007669"/>
    <property type="project" value="UniProtKB-SubCell"/>
</dbReference>
<dbReference type="AlphaFoldDB" id="A0AAG5CUV1"/>
<keyword evidence="4 5" id="KW-0539">Nucleus</keyword>
<dbReference type="InterPro" id="IPR017970">
    <property type="entry name" value="Homeobox_CS"/>
</dbReference>
<dbReference type="GO" id="GO:0000977">
    <property type="term" value="F:RNA polymerase II transcription regulatory region sequence-specific DNA binding"/>
    <property type="evidence" value="ECO:0007669"/>
    <property type="project" value="TreeGrafter"/>
</dbReference>
<evidence type="ECO:0000256" key="5">
    <source>
        <dbReference type="PROSITE-ProRule" id="PRU00108"/>
    </source>
</evidence>
<name>A0AAG5CUV1_ANOAO</name>
<dbReference type="EnsemblMetazoa" id="ENSAATROPT002669">
    <property type="protein sequence ID" value="ENSAATROPP002565"/>
    <property type="gene ID" value="ENSAATROPG002111"/>
</dbReference>
<dbReference type="FunFam" id="1.10.10.60:FF:000252">
    <property type="entry name" value="Retinal homeobox protein Rx-B"/>
    <property type="match status" value="1"/>
</dbReference>
<dbReference type="InterPro" id="IPR001356">
    <property type="entry name" value="HD"/>
</dbReference>
<feature type="region of interest" description="Disordered" evidence="7">
    <location>
        <begin position="475"/>
        <end position="524"/>
    </location>
</feature>
<organism evidence="9 10">
    <name type="scientific">Anopheles atroparvus</name>
    <name type="common">European mosquito</name>
    <dbReference type="NCBI Taxonomy" id="41427"/>
    <lineage>
        <taxon>Eukaryota</taxon>
        <taxon>Metazoa</taxon>
        <taxon>Ecdysozoa</taxon>
        <taxon>Arthropoda</taxon>
        <taxon>Hexapoda</taxon>
        <taxon>Insecta</taxon>
        <taxon>Pterygota</taxon>
        <taxon>Neoptera</taxon>
        <taxon>Endopterygota</taxon>
        <taxon>Diptera</taxon>
        <taxon>Nematocera</taxon>
        <taxon>Culicoidea</taxon>
        <taxon>Culicidae</taxon>
        <taxon>Anophelinae</taxon>
        <taxon>Anopheles</taxon>
    </lineage>
</organism>
<dbReference type="SUPFAM" id="SSF46689">
    <property type="entry name" value="Homeodomain-like"/>
    <property type="match status" value="1"/>
</dbReference>
<feature type="region of interest" description="Disordered" evidence="7">
    <location>
        <begin position="570"/>
        <end position="651"/>
    </location>
</feature>
<dbReference type="InterPro" id="IPR009057">
    <property type="entry name" value="Homeodomain-like_sf"/>
</dbReference>
<evidence type="ECO:0000256" key="3">
    <source>
        <dbReference type="ARBA" id="ARBA00023155"/>
    </source>
</evidence>
<feature type="compositionally biased region" description="Low complexity" evidence="7">
    <location>
        <begin position="290"/>
        <end position="310"/>
    </location>
</feature>
<feature type="DNA-binding region" description="Homeobox" evidence="5">
    <location>
        <begin position="329"/>
        <end position="388"/>
    </location>
</feature>
<feature type="region of interest" description="Disordered" evidence="7">
    <location>
        <begin position="205"/>
        <end position="227"/>
    </location>
</feature>
<sequence>MEPSTFDDQIFGDFTSDTLGTLAGGTKAIHAGPSATSVANAAAAGHGNLQVMMGIGHSPTHDGGGGGGGGGGAGGGQQHQRLPEVNSILAVAGSPSYKTVDYTNLSKVEYHHLVNGKLDGSSGGFSPPAHQQQHHHQQQQHQHQHQQQQQQHHLVAGPAGANGKSIEYVNCKLEYYTALPIAHDNANKIEFVKTLDYNGNGRLDYSTSSSSSPNGSKALDYGSAGPGGSKLDYETTIAMFQHPGPPPPTAPGALVDPGAMLNGPGGVGGPMGSAGVNGGAPKPRKPDDMNGASGSSPSTTTNSNASPLDGSGNGKKNDKKKTDPNGIKKKKTRTTFTAYQLEELEHAFERAPYPDVFAREELALKLNLSESRVQVWFQNRRAKWRKREPPRKSAYLGNNSPSAPLNGPIGTTFGQFPQTATVTPPGSVDSWSTYQAPYELGPHINLLSPAVSPYGSYNTQYGTYMPESHMFPVRQHFDYGSPSRPGVGEPGGDDPGAHQHQHQHQHHSHHGHHHAHHQHHKPEHYASLDDKFDAHCTAGLPDGLTNGKYVDDTKYIHAVDVHYNPDADPKYGNCHQLDDPSMKAHYGPPLPSQQSQQQPPTQQQQHQQQQQQQPQQQGQCQSVGVDDPDTLGLVKDEENVTHSYVLPSFLP</sequence>
<dbReference type="SMART" id="SM00389">
    <property type="entry name" value="HOX"/>
    <property type="match status" value="1"/>
</dbReference>
<dbReference type="GO" id="GO:0000981">
    <property type="term" value="F:DNA-binding transcription factor activity, RNA polymerase II-specific"/>
    <property type="evidence" value="ECO:0007669"/>
    <property type="project" value="InterPro"/>
</dbReference>
<evidence type="ECO:0000256" key="1">
    <source>
        <dbReference type="ARBA" id="ARBA00004123"/>
    </source>
</evidence>
<keyword evidence="2 5" id="KW-0238">DNA-binding</keyword>
<protein>
    <recommendedName>
        <fullName evidence="8">Homeobox domain-containing protein</fullName>
    </recommendedName>
</protein>
<dbReference type="Gene3D" id="1.10.10.60">
    <property type="entry name" value="Homeodomain-like"/>
    <property type="match status" value="1"/>
</dbReference>
<evidence type="ECO:0000256" key="6">
    <source>
        <dbReference type="RuleBase" id="RU000682"/>
    </source>
</evidence>
<feature type="compositionally biased region" description="Gly residues" evidence="7">
    <location>
        <begin position="263"/>
        <end position="278"/>
    </location>
</feature>
<feature type="region of interest" description="Disordered" evidence="7">
    <location>
        <begin position="52"/>
        <end position="79"/>
    </location>
</feature>
<keyword evidence="3 5" id="KW-0371">Homeobox</keyword>
<feature type="region of interest" description="Disordered" evidence="7">
    <location>
        <begin position="117"/>
        <end position="161"/>
    </location>
</feature>
<dbReference type="Pfam" id="PF00046">
    <property type="entry name" value="Homeodomain"/>
    <property type="match status" value="1"/>
</dbReference>
<evidence type="ECO:0000313" key="9">
    <source>
        <dbReference type="EnsemblMetazoa" id="ENSAATROPP002565"/>
    </source>
</evidence>
<evidence type="ECO:0000256" key="2">
    <source>
        <dbReference type="ARBA" id="ARBA00023125"/>
    </source>
</evidence>
<evidence type="ECO:0000313" key="10">
    <source>
        <dbReference type="Proteomes" id="UP000075880"/>
    </source>
</evidence>
<accession>A0AAG5CUV1</accession>
<evidence type="ECO:0000256" key="7">
    <source>
        <dbReference type="SAM" id="MobiDB-lite"/>
    </source>
</evidence>
<comment type="subcellular location">
    <subcellularLocation>
        <location evidence="1 5 6">Nucleus</location>
    </subcellularLocation>
</comment>
<proteinExistence type="predicted"/>
<dbReference type="CDD" id="cd00086">
    <property type="entry name" value="homeodomain"/>
    <property type="match status" value="1"/>
</dbReference>
<feature type="compositionally biased region" description="Low complexity" evidence="7">
    <location>
        <begin position="592"/>
        <end position="622"/>
    </location>
</feature>
<dbReference type="PROSITE" id="PS00027">
    <property type="entry name" value="HOMEOBOX_1"/>
    <property type="match status" value="1"/>
</dbReference>
<dbReference type="PROSITE" id="PS50071">
    <property type="entry name" value="HOMEOBOX_2"/>
    <property type="match status" value="1"/>
</dbReference>
<feature type="domain" description="Homeobox" evidence="8">
    <location>
        <begin position="327"/>
        <end position="387"/>
    </location>
</feature>
<reference evidence="9" key="1">
    <citation type="submission" date="2024-04" db="UniProtKB">
        <authorList>
            <consortium name="EnsemblMetazoa"/>
        </authorList>
    </citation>
    <scope>IDENTIFICATION</scope>
    <source>
        <strain evidence="9">EBRO</strain>
    </source>
</reference>
<feature type="region of interest" description="Disordered" evidence="7">
    <location>
        <begin position="239"/>
        <end position="331"/>
    </location>
</feature>
<keyword evidence="10" id="KW-1185">Reference proteome</keyword>
<dbReference type="PANTHER" id="PTHR24329:SF543">
    <property type="entry name" value="FI01017P-RELATED"/>
    <property type="match status" value="1"/>
</dbReference>
<feature type="compositionally biased region" description="Basic residues" evidence="7">
    <location>
        <begin position="499"/>
        <end position="522"/>
    </location>
</feature>
<dbReference type="Proteomes" id="UP000075880">
    <property type="component" value="Unassembled WGS sequence"/>
</dbReference>
<dbReference type="InterPro" id="IPR050649">
    <property type="entry name" value="Paired_Homeobox_TFs"/>
</dbReference>
<evidence type="ECO:0000256" key="4">
    <source>
        <dbReference type="ARBA" id="ARBA00023242"/>
    </source>
</evidence>